<evidence type="ECO:0000259" key="2">
    <source>
        <dbReference type="Pfam" id="PF13509"/>
    </source>
</evidence>
<feature type="domain" description="Conserved virulence factor B-like winged helix" evidence="3">
    <location>
        <begin position="219"/>
        <end position="276"/>
    </location>
</feature>
<comment type="caution">
    <text evidence="4">The sequence shown here is derived from an EMBL/GenBank/DDBJ whole genome shotgun (WGS) entry which is preliminary data.</text>
</comment>
<comment type="similarity">
    <text evidence="1">Belongs to the CvfB family.</text>
</comment>
<evidence type="ECO:0000313" key="5">
    <source>
        <dbReference type="Proteomes" id="UP000658278"/>
    </source>
</evidence>
<dbReference type="Pfam" id="PF13509">
    <property type="entry name" value="S1_2"/>
    <property type="match status" value="1"/>
</dbReference>
<dbReference type="Gene3D" id="2.40.50.140">
    <property type="entry name" value="Nucleic acid-binding proteins"/>
    <property type="match status" value="2"/>
</dbReference>
<dbReference type="PANTHER" id="PTHR37296:SF1">
    <property type="entry name" value="CONSERVED VIRULENCE FACTOR B"/>
    <property type="match status" value="1"/>
</dbReference>
<accession>A0A934RI30</accession>
<reference evidence="4" key="1">
    <citation type="submission" date="2021-01" db="EMBL/GenBank/DDBJ databases">
        <title>Modified the classification status of verrucomicrobia.</title>
        <authorList>
            <person name="Feng X."/>
        </authorList>
    </citation>
    <scope>NUCLEOTIDE SEQUENCE</scope>
    <source>
        <strain evidence="4">KCTC 22201</strain>
    </source>
</reference>
<dbReference type="InterPro" id="IPR036388">
    <property type="entry name" value="WH-like_DNA-bd_sf"/>
</dbReference>
<dbReference type="Gene3D" id="1.10.10.10">
    <property type="entry name" value="Winged helix-like DNA-binding domain superfamily/Winged helix DNA-binding domain"/>
    <property type="match status" value="1"/>
</dbReference>
<dbReference type="InterPro" id="IPR040764">
    <property type="entry name" value="CvfB_WH"/>
</dbReference>
<dbReference type="Pfam" id="PF17783">
    <property type="entry name" value="WHD_CvfB"/>
    <property type="match status" value="1"/>
</dbReference>
<dbReference type="PANTHER" id="PTHR37296">
    <property type="entry name" value="CONSERVED VIRULENCE FACTOR B"/>
    <property type="match status" value="1"/>
</dbReference>
<feature type="domain" description="Conserved virulence factor B first S1" evidence="2">
    <location>
        <begin position="5"/>
        <end position="65"/>
    </location>
</feature>
<name>A0A934RI30_9BACT</name>
<dbReference type="PIRSF" id="PIRSF012524">
    <property type="entry name" value="YitL_S1"/>
    <property type="match status" value="1"/>
</dbReference>
<gene>
    <name evidence="4" type="ORF">JIN81_17935</name>
</gene>
<evidence type="ECO:0000259" key="3">
    <source>
        <dbReference type="Pfam" id="PF17783"/>
    </source>
</evidence>
<dbReference type="AlphaFoldDB" id="A0A934RI30"/>
<proteinExistence type="inferred from homology"/>
<organism evidence="4 5">
    <name type="scientific">Haloferula rosea</name>
    <dbReference type="NCBI Taxonomy" id="490093"/>
    <lineage>
        <taxon>Bacteria</taxon>
        <taxon>Pseudomonadati</taxon>
        <taxon>Verrucomicrobiota</taxon>
        <taxon>Verrucomicrobiia</taxon>
        <taxon>Verrucomicrobiales</taxon>
        <taxon>Verrucomicrobiaceae</taxon>
        <taxon>Haloferula</taxon>
    </lineage>
</organism>
<dbReference type="Proteomes" id="UP000658278">
    <property type="component" value="Unassembled WGS sequence"/>
</dbReference>
<evidence type="ECO:0000313" key="4">
    <source>
        <dbReference type="EMBL" id="MBK1828921.1"/>
    </source>
</evidence>
<dbReference type="EMBL" id="JAENII010000020">
    <property type="protein sequence ID" value="MBK1828921.1"/>
    <property type="molecule type" value="Genomic_DNA"/>
</dbReference>
<dbReference type="RefSeq" id="WP_200283219.1">
    <property type="nucleotide sequence ID" value="NZ_JAENII010000020.1"/>
</dbReference>
<dbReference type="InterPro" id="IPR014464">
    <property type="entry name" value="CvfB_fam"/>
</dbReference>
<sequence length="288" mass="32198">MANVGDRASLEVLRDTRVGLFLDGGGELGEVLLPLREMPASWEIGGFLEVFIYCDSEDRPVATMKYPKVMPGEFGYLEVLASTGVGAFLDWGLPKDLLLPFGEQKSRIEVGRSYVVRVHVDETSGRIIASQRIGRFLSQERPVLKVGEEVDLILYGKTELGYKAIVNEEYSGLLFANEVFRRLRAGERTKGYVVQVRGDGKIDLSLYAPGRARVEEMEERLLAELRKRGGTWDLCDSSPPEAIHAALGISKKVFKRATGALFRKRMIAIEEDGIRLLEDEDWSPEEEG</sequence>
<keyword evidence="5" id="KW-1185">Reference proteome</keyword>
<evidence type="ECO:0000256" key="1">
    <source>
        <dbReference type="PIRNR" id="PIRNR012524"/>
    </source>
</evidence>
<dbReference type="InterPro" id="IPR039566">
    <property type="entry name" value="CvfB_S1_st"/>
</dbReference>
<protein>
    <submittedName>
        <fullName evidence="4">GntR family transcriptional regulator</fullName>
    </submittedName>
</protein>
<dbReference type="InterPro" id="IPR012340">
    <property type="entry name" value="NA-bd_OB-fold"/>
</dbReference>